<dbReference type="GO" id="GO:0004311">
    <property type="term" value="F:geranylgeranyl diphosphate synthase activity"/>
    <property type="evidence" value="ECO:0007669"/>
    <property type="project" value="UniProtKB-EC"/>
</dbReference>
<comment type="caution">
    <text evidence="5">The sequence shown here is derived from an EMBL/GenBank/DDBJ whole genome shotgun (WGS) entry which is preliminary data.</text>
</comment>
<dbReference type="SFLD" id="SFLDS00005">
    <property type="entry name" value="Isoprenoid_Synthase_Type_I"/>
    <property type="match status" value="1"/>
</dbReference>
<dbReference type="SFLD" id="SFLDG01017">
    <property type="entry name" value="Polyprenyl_Transferase_Like"/>
    <property type="match status" value="1"/>
</dbReference>
<dbReference type="EC" id="2.5.1.1" evidence="5"/>
<reference evidence="5 6" key="1">
    <citation type="submission" date="2020-08" db="EMBL/GenBank/DDBJ databases">
        <title>Sequencing the genomes of 1000 actinobacteria strains.</title>
        <authorList>
            <person name="Klenk H.-P."/>
        </authorList>
    </citation>
    <scope>NUCLEOTIDE SEQUENCE [LARGE SCALE GENOMIC DNA]</scope>
    <source>
        <strain evidence="5 6">DSM 43582</strain>
    </source>
</reference>
<dbReference type="PANTHER" id="PTHR12001">
    <property type="entry name" value="GERANYLGERANYL PYROPHOSPHATE SYNTHASE"/>
    <property type="match status" value="1"/>
</dbReference>
<dbReference type="PANTHER" id="PTHR12001:SF86">
    <property type="entry name" value="GERANYLGERANYL DIPHOSPHATE SYNTHASE"/>
    <property type="match status" value="1"/>
</dbReference>
<dbReference type="CDD" id="cd00685">
    <property type="entry name" value="Trans_IPPS_HT"/>
    <property type="match status" value="1"/>
</dbReference>
<dbReference type="PROSITE" id="PS00444">
    <property type="entry name" value="POLYPRENYL_SYNTHASE_2"/>
    <property type="match status" value="1"/>
</dbReference>
<dbReference type="EC" id="2.5.1.29" evidence="5"/>
<comment type="similarity">
    <text evidence="4">Belongs to the FPP/GGPP synthase family.</text>
</comment>
<keyword evidence="4 5" id="KW-0808">Transferase</keyword>
<dbReference type="InterPro" id="IPR000092">
    <property type="entry name" value="Polyprenyl_synt"/>
</dbReference>
<dbReference type="GO" id="GO:0004161">
    <property type="term" value="F:dimethylallyltranstransferase activity"/>
    <property type="evidence" value="ECO:0007669"/>
    <property type="project" value="UniProtKB-EC"/>
</dbReference>
<dbReference type="InterPro" id="IPR033749">
    <property type="entry name" value="Polyprenyl_synt_CS"/>
</dbReference>
<evidence type="ECO:0000256" key="4">
    <source>
        <dbReference type="RuleBase" id="RU004466"/>
    </source>
</evidence>
<name>A0A7W9ULD0_9NOCA</name>
<dbReference type="SUPFAM" id="SSF48576">
    <property type="entry name" value="Terpenoid synthases"/>
    <property type="match status" value="1"/>
</dbReference>
<comment type="pathway">
    <text evidence="1">Isoprenoid biosynthesis.</text>
</comment>
<dbReference type="GO" id="GO:0004337">
    <property type="term" value="F:(2E,6E)-farnesyl diphosphate synthase activity"/>
    <property type="evidence" value="ECO:0007669"/>
    <property type="project" value="UniProtKB-EC"/>
</dbReference>
<evidence type="ECO:0000313" key="5">
    <source>
        <dbReference type="EMBL" id="MBB5917419.1"/>
    </source>
</evidence>
<dbReference type="AlphaFoldDB" id="A0A7W9ULD0"/>
<proteinExistence type="inferred from homology"/>
<dbReference type="EC" id="2.5.1.10" evidence="5"/>
<dbReference type="EMBL" id="JACHIT010000002">
    <property type="protein sequence ID" value="MBB5917419.1"/>
    <property type="molecule type" value="Genomic_DNA"/>
</dbReference>
<dbReference type="InterPro" id="IPR008949">
    <property type="entry name" value="Isoprenoid_synthase_dom_sf"/>
</dbReference>
<gene>
    <name evidence="5" type="ORF">BJY24_006331</name>
</gene>
<dbReference type="GO" id="GO:0046872">
    <property type="term" value="F:metal ion binding"/>
    <property type="evidence" value="ECO:0007669"/>
    <property type="project" value="UniProtKB-KW"/>
</dbReference>
<dbReference type="RefSeq" id="WP_040749896.1">
    <property type="nucleotide sequence ID" value="NZ_JACHIT010000002.1"/>
</dbReference>
<dbReference type="GO" id="GO:0008299">
    <property type="term" value="P:isoprenoid biosynthetic process"/>
    <property type="evidence" value="ECO:0007669"/>
    <property type="project" value="InterPro"/>
</dbReference>
<keyword evidence="6" id="KW-1185">Reference proteome</keyword>
<evidence type="ECO:0000313" key="6">
    <source>
        <dbReference type="Proteomes" id="UP000540412"/>
    </source>
</evidence>
<accession>A0A7W9ULD0</accession>
<organism evidence="5 6">
    <name type="scientific">Nocardia transvalensis</name>
    <dbReference type="NCBI Taxonomy" id="37333"/>
    <lineage>
        <taxon>Bacteria</taxon>
        <taxon>Bacillati</taxon>
        <taxon>Actinomycetota</taxon>
        <taxon>Actinomycetes</taxon>
        <taxon>Mycobacteriales</taxon>
        <taxon>Nocardiaceae</taxon>
        <taxon>Nocardia</taxon>
    </lineage>
</organism>
<keyword evidence="3" id="KW-0460">Magnesium</keyword>
<evidence type="ECO:0000256" key="3">
    <source>
        <dbReference type="ARBA" id="ARBA00022842"/>
    </source>
</evidence>
<evidence type="ECO:0000256" key="1">
    <source>
        <dbReference type="ARBA" id="ARBA00005128"/>
    </source>
</evidence>
<protein>
    <submittedName>
        <fullName evidence="5">Geranylgeranyl diphosphate synthase type I</fullName>
        <ecNumber evidence="5">2.5.1.1</ecNumber>
        <ecNumber evidence="5">2.5.1.10</ecNumber>
        <ecNumber evidence="5">2.5.1.29</ecNumber>
    </submittedName>
</protein>
<dbReference type="Pfam" id="PF00348">
    <property type="entry name" value="polyprenyl_synt"/>
    <property type="match status" value="1"/>
</dbReference>
<evidence type="ECO:0000256" key="2">
    <source>
        <dbReference type="ARBA" id="ARBA00022723"/>
    </source>
</evidence>
<dbReference type="Gene3D" id="1.10.600.10">
    <property type="entry name" value="Farnesyl Diphosphate Synthase"/>
    <property type="match status" value="1"/>
</dbReference>
<dbReference type="PROSITE" id="PS00723">
    <property type="entry name" value="POLYPRENYL_SYNTHASE_1"/>
    <property type="match status" value="1"/>
</dbReference>
<keyword evidence="2" id="KW-0479">Metal-binding</keyword>
<dbReference type="Proteomes" id="UP000540412">
    <property type="component" value="Unassembled WGS sequence"/>
</dbReference>
<sequence>MSTADRRNPAPESLATTRRLIDPPMRAAVDRMPEPMRRIAGYHLGWVDEYGADTGDGGGKAVRPALTLLAARSVGGDPAAAIVPAASIELAHNYTLIHDDAMDGDRTRRHRPTAWSVFGRWQAILTGDAMLAQALNLLATQQLSRAAQSTQLLTSALLALHQGQSTDLGLEHRTEVSLAEVTAMVYGKTGALLACACEIGALYGEGTPEQVKSLRQFGEHLGMAFQLVDDILGIWGDPASTGKSVHSDLVARKKSLPVTAALVSGTAAGAELADFYHGDGPLTTGELERAAELIVLAGGRDWARRQARHEFDQGVGHLMEATASEDHAAGLLDLARLIIDRDH</sequence>